<dbReference type="PROSITE" id="PS00092">
    <property type="entry name" value="N6_MTASE"/>
    <property type="match status" value="1"/>
</dbReference>
<dbReference type="REBASE" id="132215">
    <property type="entry name" value="M.Hty1I"/>
</dbReference>
<reference evidence="9" key="2">
    <citation type="submission" date="2015-11" db="EMBL/GenBank/DDBJ databases">
        <authorList>
            <person name="Anvar S.Y."/>
        </authorList>
    </citation>
    <scope>NUCLEOTIDE SEQUENCE [LARGE SCALE GENOMIC DNA]</scope>
</reference>
<dbReference type="STRING" id="76936.BN2458_PEG0003"/>
<dbReference type="InterPro" id="IPR029063">
    <property type="entry name" value="SAM-dependent_MTases_sf"/>
</dbReference>
<dbReference type="PATRIC" id="fig|76936.10.peg.2"/>
<organism evidence="6 9">
    <name type="scientific">Helicobacter typhlonius</name>
    <dbReference type="NCBI Taxonomy" id="76936"/>
    <lineage>
        <taxon>Bacteria</taxon>
        <taxon>Pseudomonadati</taxon>
        <taxon>Campylobacterota</taxon>
        <taxon>Epsilonproteobacteria</taxon>
        <taxon>Campylobacterales</taxon>
        <taxon>Helicobacteraceae</taxon>
        <taxon>Helicobacter</taxon>
    </lineage>
</organism>
<name>A0A0S4PSG5_9HELI</name>
<dbReference type="InterPro" id="IPR002941">
    <property type="entry name" value="DNA_methylase_N4/N6"/>
</dbReference>
<comment type="similarity">
    <text evidence="1 4">Belongs to the N(4)/N(6)-methyltransferase family.</text>
</comment>
<dbReference type="GO" id="GO:0008170">
    <property type="term" value="F:N-methyltransferase activity"/>
    <property type="evidence" value="ECO:0007669"/>
    <property type="project" value="InterPro"/>
</dbReference>
<dbReference type="EMBL" id="JRPF02000003">
    <property type="protein sequence ID" value="TLD78975.1"/>
    <property type="molecule type" value="Genomic_DNA"/>
</dbReference>
<evidence type="ECO:0000313" key="9">
    <source>
        <dbReference type="Proteomes" id="UP000064525"/>
    </source>
</evidence>
<dbReference type="EC" id="2.1.1.-" evidence="4"/>
<evidence type="ECO:0000256" key="1">
    <source>
        <dbReference type="ARBA" id="ARBA00006594"/>
    </source>
</evidence>
<dbReference type="GO" id="GO:0032259">
    <property type="term" value="P:methylation"/>
    <property type="evidence" value="ECO:0007669"/>
    <property type="project" value="UniProtKB-KW"/>
</dbReference>
<evidence type="ECO:0000313" key="6">
    <source>
        <dbReference type="EMBL" id="CUU38890.1"/>
    </source>
</evidence>
<dbReference type="AlphaFoldDB" id="A0A0S4PSG5"/>
<dbReference type="Proteomes" id="UP000064525">
    <property type="component" value="Chromosome I"/>
</dbReference>
<reference evidence="7 8" key="1">
    <citation type="journal article" date="2014" name="Genome Announc.">
        <title>Draft genome sequences of eight enterohepatic helicobacter species isolated from both laboratory and wild rodents.</title>
        <authorList>
            <person name="Sheh A."/>
            <person name="Shen Z."/>
            <person name="Fox J.G."/>
        </authorList>
    </citation>
    <scope>NUCLEOTIDE SEQUENCE [LARGE SCALE GENOMIC DNA]</scope>
    <source>
        <strain evidence="7 8">MIT 98-6810</strain>
    </source>
</reference>
<dbReference type="EMBL" id="LN907858">
    <property type="protein sequence ID" value="CUU38890.1"/>
    <property type="molecule type" value="Genomic_DNA"/>
</dbReference>
<evidence type="ECO:0000313" key="7">
    <source>
        <dbReference type="EMBL" id="TLD78975.1"/>
    </source>
</evidence>
<evidence type="ECO:0000259" key="5">
    <source>
        <dbReference type="Pfam" id="PF01555"/>
    </source>
</evidence>
<dbReference type="PRINTS" id="PR00508">
    <property type="entry name" value="S21N4MTFRASE"/>
</dbReference>
<gene>
    <name evidence="6" type="ORF">BN2458_PEG0003</name>
    <name evidence="7" type="ORF">LS75_004320</name>
</gene>
<evidence type="ECO:0000256" key="2">
    <source>
        <dbReference type="ARBA" id="ARBA00022603"/>
    </source>
</evidence>
<evidence type="ECO:0000313" key="8">
    <source>
        <dbReference type="Proteomes" id="UP000029925"/>
    </source>
</evidence>
<dbReference type="InterPro" id="IPR002052">
    <property type="entry name" value="DNA_methylase_N6_adenine_CS"/>
</dbReference>
<dbReference type="KEGG" id="hty:BN2458_PEG0003"/>
<evidence type="ECO:0000256" key="4">
    <source>
        <dbReference type="RuleBase" id="RU362026"/>
    </source>
</evidence>
<dbReference type="Gene3D" id="3.40.50.150">
    <property type="entry name" value="Vaccinia Virus protein VP39"/>
    <property type="match status" value="1"/>
</dbReference>
<dbReference type="Pfam" id="PF01555">
    <property type="entry name" value="N6_N4_Mtase"/>
    <property type="match status" value="1"/>
</dbReference>
<dbReference type="RefSeq" id="WP_081951386.1">
    <property type="nucleotide sequence ID" value="NZ_CAOJBX010000006.1"/>
</dbReference>
<dbReference type="GO" id="GO:0003677">
    <property type="term" value="F:DNA binding"/>
    <property type="evidence" value="ECO:0007669"/>
    <property type="project" value="InterPro"/>
</dbReference>
<feature type="domain" description="DNA methylase N-4/N-6" evidence="5">
    <location>
        <begin position="68"/>
        <end position="299"/>
    </location>
</feature>
<keyword evidence="3 7" id="KW-0808">Transferase</keyword>
<proteinExistence type="inferred from homology"/>
<sequence>MKHKSHSVLHSHNELGAKVLESSADSKKKLKAKSKQVSKACLPDKIPLNQIVQGNSIDLLKELPDSSIHLIFADPPYFMRVDGVLKRPEGSNFSGCDDSWDSVFKNNDDYKAFCEKWLKECYRILKPNGSIWVIGSMQCIYSIGGIMQDLGFWFINDVIWHKSNPTPNFHGTRLNNAHETLIWATKSKKSKYTFHYKTAKELNVDIVDFNKGERRQLGSVWKMPVCSGNERLKNNQGKKLHSTQKPQDLLYRIIAISSNINDIVLDPFGGTMTTAAMAKKLGRKYISFEQNPMYIEYGKNRVKSVSFEDNKIARATFDEKPLKVSLSELIQAGFLKINERVYLKKTSIYATLKREGKLAYKGHSYDIHTLAARLKQSKAQRLNGFMYWEVECEGNKRVVLDEIREQYRLQNSQNNI</sequence>
<evidence type="ECO:0000256" key="3">
    <source>
        <dbReference type="ARBA" id="ARBA00022679"/>
    </source>
</evidence>
<keyword evidence="2 6" id="KW-0489">Methyltransferase</keyword>
<dbReference type="Proteomes" id="UP000029925">
    <property type="component" value="Unassembled WGS sequence"/>
</dbReference>
<dbReference type="OrthoDB" id="9800801at2"/>
<keyword evidence="8" id="KW-1185">Reference proteome</keyword>
<protein>
    <recommendedName>
        <fullName evidence="4">Methyltransferase</fullName>
        <ecNumber evidence="4">2.1.1.-</ecNumber>
    </recommendedName>
</protein>
<dbReference type="SUPFAM" id="SSF53335">
    <property type="entry name" value="S-adenosyl-L-methionine-dependent methyltransferases"/>
    <property type="match status" value="1"/>
</dbReference>
<dbReference type="GeneID" id="78150392"/>
<dbReference type="InterPro" id="IPR001091">
    <property type="entry name" value="RM_Methyltransferase"/>
</dbReference>
<accession>A0A0S4PSG5</accession>
<reference evidence="6" key="3">
    <citation type="submission" date="2015-11" db="EMBL/GenBank/DDBJ databases">
        <authorList>
            <person name="Zhang Y."/>
            <person name="Guo Z."/>
        </authorList>
    </citation>
    <scope>NUCLEOTIDE SEQUENCE</scope>
    <source>
        <strain evidence="6">1</strain>
    </source>
</reference>